<reference evidence="6" key="1">
    <citation type="submission" date="2022-12" db="EMBL/GenBank/DDBJ databases">
        <title>Draft genome assemblies for two species of Escallonia (Escalloniales).</title>
        <authorList>
            <person name="Chanderbali A."/>
            <person name="Dervinis C."/>
            <person name="Anghel I."/>
            <person name="Soltis D."/>
            <person name="Soltis P."/>
            <person name="Zapata F."/>
        </authorList>
    </citation>
    <scope>NUCLEOTIDE SEQUENCE</scope>
    <source>
        <strain evidence="6">UCBG64.0493</strain>
        <tissue evidence="6">Leaf</tissue>
    </source>
</reference>
<feature type="transmembrane region" description="Helical" evidence="5">
    <location>
        <begin position="244"/>
        <end position="263"/>
    </location>
</feature>
<comment type="caution">
    <text evidence="6">The sequence shown here is derived from an EMBL/GenBank/DDBJ whole genome shotgun (WGS) entry which is preliminary data.</text>
</comment>
<keyword evidence="4 5" id="KW-0472">Membrane</keyword>
<feature type="transmembrane region" description="Helical" evidence="5">
    <location>
        <begin position="128"/>
        <end position="150"/>
    </location>
</feature>
<keyword evidence="7" id="KW-1185">Reference proteome</keyword>
<feature type="transmembrane region" description="Helical" evidence="5">
    <location>
        <begin position="69"/>
        <end position="93"/>
    </location>
</feature>
<comment type="similarity">
    <text evidence="5">Belongs to the BI1 family.</text>
</comment>
<dbReference type="InterPro" id="IPR006214">
    <property type="entry name" value="Bax_inhibitor_1-related"/>
</dbReference>
<evidence type="ECO:0000313" key="7">
    <source>
        <dbReference type="Proteomes" id="UP001188597"/>
    </source>
</evidence>
<evidence type="ECO:0000256" key="4">
    <source>
        <dbReference type="ARBA" id="ARBA00023136"/>
    </source>
</evidence>
<dbReference type="Proteomes" id="UP001188597">
    <property type="component" value="Unassembled WGS sequence"/>
</dbReference>
<gene>
    <name evidence="6" type="ORF">RJ639_020654</name>
</gene>
<dbReference type="PANTHER" id="PTHR23291">
    <property type="entry name" value="BAX INHIBITOR-RELATED"/>
    <property type="match status" value="1"/>
</dbReference>
<comment type="subcellular location">
    <subcellularLocation>
        <location evidence="1">Membrane</location>
        <topology evidence="1">Multi-pass membrane protein</topology>
    </subcellularLocation>
</comment>
<name>A0AA88V4L4_9ASTE</name>
<feature type="transmembrane region" description="Helical" evidence="5">
    <location>
        <begin position="210"/>
        <end position="232"/>
    </location>
</feature>
<dbReference type="EMBL" id="JAVXUP010002751">
    <property type="protein sequence ID" value="KAK3001615.1"/>
    <property type="molecule type" value="Genomic_DNA"/>
</dbReference>
<evidence type="ECO:0000256" key="2">
    <source>
        <dbReference type="ARBA" id="ARBA00022692"/>
    </source>
</evidence>
<keyword evidence="2 5" id="KW-0812">Transmembrane</keyword>
<dbReference type="AlphaFoldDB" id="A0AA88V4L4"/>
<keyword evidence="3 5" id="KW-1133">Transmembrane helix</keyword>
<accession>A0AA88V4L4</accession>
<proteinExistence type="inferred from homology"/>
<feature type="transmembrane region" description="Helical" evidence="5">
    <location>
        <begin position="180"/>
        <end position="198"/>
    </location>
</feature>
<protein>
    <submittedName>
        <fullName evidence="6">Uncharacterized protein</fullName>
    </submittedName>
</protein>
<organism evidence="6 7">
    <name type="scientific">Escallonia herrerae</name>
    <dbReference type="NCBI Taxonomy" id="1293975"/>
    <lineage>
        <taxon>Eukaryota</taxon>
        <taxon>Viridiplantae</taxon>
        <taxon>Streptophyta</taxon>
        <taxon>Embryophyta</taxon>
        <taxon>Tracheophyta</taxon>
        <taxon>Spermatophyta</taxon>
        <taxon>Magnoliopsida</taxon>
        <taxon>eudicotyledons</taxon>
        <taxon>Gunneridae</taxon>
        <taxon>Pentapetalae</taxon>
        <taxon>asterids</taxon>
        <taxon>campanulids</taxon>
        <taxon>Escalloniales</taxon>
        <taxon>Escalloniaceae</taxon>
        <taxon>Escallonia</taxon>
    </lineage>
</organism>
<dbReference type="GO" id="GO:0016020">
    <property type="term" value="C:membrane"/>
    <property type="evidence" value="ECO:0007669"/>
    <property type="project" value="UniProtKB-SubCell"/>
</dbReference>
<evidence type="ECO:0000256" key="3">
    <source>
        <dbReference type="ARBA" id="ARBA00022989"/>
    </source>
</evidence>
<evidence type="ECO:0000256" key="1">
    <source>
        <dbReference type="ARBA" id="ARBA00004141"/>
    </source>
</evidence>
<evidence type="ECO:0000313" key="6">
    <source>
        <dbReference type="EMBL" id="KAK3001615.1"/>
    </source>
</evidence>
<dbReference type="Pfam" id="PF01027">
    <property type="entry name" value="Bax1-I"/>
    <property type="match status" value="1"/>
</dbReference>
<evidence type="ECO:0000256" key="5">
    <source>
        <dbReference type="RuleBase" id="RU004379"/>
    </source>
</evidence>
<dbReference type="PANTHER" id="PTHR23291:SF31">
    <property type="entry name" value="PROTEIN LIFEGUARD 4"/>
    <property type="match status" value="1"/>
</dbReference>
<sequence>MWQAPYRKNDVETGSTPLYPMMLEAPELRWAFIRKVYSVVALQLLLTIAVGAVVVTYRPIATFFVSTGAGLALYIVLIITPFIGALVFIQFVFIRPFVAKCGMCYLYGFRFIGSDEIHWDEEANLRKVILESVILTTVVVVSLTLYTFWAARRGHDFNFLGPFLFGALMMLFPLGKVSVMIYGGLASIIFCGYILYDTDNLIKRYSYDEYIWAAVALYLDIINLFLSLLTIFRAAEIPNLLSTGITAAMFHTSFSALAFSVAAPRRAAYRKNIFPQTSTKLQLNVITAAAFRVSMSPWERTLTAELTAAIRWSRSAPMASAASTH</sequence>
<feature type="transmembrane region" description="Helical" evidence="5">
    <location>
        <begin position="36"/>
        <end position="57"/>
    </location>
</feature>